<reference evidence="2 3" key="1">
    <citation type="submission" date="2019-11" db="EMBL/GenBank/DDBJ databases">
        <title>FDA dAtabase for Regulatory Grade micrObial Sequences (FDA-ARGOS): Supporting development and validation of Infectious Disease Dx tests.</title>
        <authorList>
            <person name="Patel R."/>
            <person name="Rucinski S."/>
            <person name="Tallon L."/>
            <person name="Sadzewicz L."/>
            <person name="Vavikolanu K."/>
            <person name="Mehta A."/>
            <person name="Aluvathingal J."/>
            <person name="Nadendla S."/>
            <person name="Nandy P."/>
            <person name="Geyer C."/>
            <person name="Yan Y."/>
            <person name="Sichtig H."/>
        </authorList>
    </citation>
    <scope>NUCLEOTIDE SEQUENCE [LARGE SCALE GENOMIC DNA]</scope>
    <source>
        <strain evidence="2 3">FDAARGOS_729</strain>
    </source>
</reference>
<protein>
    <recommendedName>
        <fullName evidence="4">Outer membrane protein</fullName>
    </recommendedName>
</protein>
<keyword evidence="1" id="KW-1133">Transmembrane helix</keyword>
<proteinExistence type="predicted"/>
<gene>
    <name evidence="2" type="ORF">FOC37_12465</name>
</gene>
<evidence type="ECO:0000313" key="2">
    <source>
        <dbReference type="EMBL" id="QGR71099.1"/>
    </source>
</evidence>
<feature type="transmembrane region" description="Helical" evidence="1">
    <location>
        <begin position="55"/>
        <end position="76"/>
    </location>
</feature>
<keyword evidence="1" id="KW-0472">Membrane</keyword>
<dbReference type="RefSeq" id="WP_032906236.1">
    <property type="nucleotide sequence ID" value="NZ_CBCSII010000004.1"/>
</dbReference>
<keyword evidence="1" id="KW-0812">Transmembrane</keyword>
<evidence type="ECO:0000256" key="1">
    <source>
        <dbReference type="SAM" id="Phobius"/>
    </source>
</evidence>
<keyword evidence="3" id="KW-1185">Reference proteome</keyword>
<dbReference type="EMBL" id="CP046294">
    <property type="protein sequence ID" value="QGR71099.1"/>
    <property type="molecule type" value="Genomic_DNA"/>
</dbReference>
<evidence type="ECO:0000313" key="3">
    <source>
        <dbReference type="Proteomes" id="UP000424966"/>
    </source>
</evidence>
<name>A0ABX6F7V3_YERIN</name>
<dbReference type="GeneID" id="58047090"/>
<evidence type="ECO:0008006" key="4">
    <source>
        <dbReference type="Google" id="ProtNLM"/>
    </source>
</evidence>
<organism evidence="2 3">
    <name type="scientific">Yersinia intermedia</name>
    <dbReference type="NCBI Taxonomy" id="631"/>
    <lineage>
        <taxon>Bacteria</taxon>
        <taxon>Pseudomonadati</taxon>
        <taxon>Pseudomonadota</taxon>
        <taxon>Gammaproteobacteria</taxon>
        <taxon>Enterobacterales</taxon>
        <taxon>Yersiniaceae</taxon>
        <taxon>Yersinia</taxon>
    </lineage>
</organism>
<dbReference type="Proteomes" id="UP000424966">
    <property type="component" value="Chromosome"/>
</dbReference>
<sequence>MHIDTKYRLFLFIYLTAAYAAAIPAMYLVLDLIIGGDLVDIWKGEYSFFEFLTNRKITCFKLSAVGGLMGLAYWLAFYRKYRYFDPLDKYFK</sequence>
<accession>A0ABX6F7V3</accession>
<feature type="transmembrane region" description="Helical" evidence="1">
    <location>
        <begin position="12"/>
        <end position="35"/>
    </location>
</feature>